<accession>A0ABV8FS06</accession>
<dbReference type="EMBL" id="JBHSBH010000012">
    <property type="protein sequence ID" value="MFC3998159.1"/>
    <property type="molecule type" value="Genomic_DNA"/>
</dbReference>
<organism evidence="4 5">
    <name type="scientific">Nocardiopsis sediminis</name>
    <dbReference type="NCBI Taxonomy" id="1778267"/>
    <lineage>
        <taxon>Bacteria</taxon>
        <taxon>Bacillati</taxon>
        <taxon>Actinomycetota</taxon>
        <taxon>Actinomycetes</taxon>
        <taxon>Streptosporangiales</taxon>
        <taxon>Nocardiopsidaceae</taxon>
        <taxon>Nocardiopsis</taxon>
    </lineage>
</organism>
<keyword evidence="2" id="KW-0119">Carbohydrate metabolism</keyword>
<evidence type="ECO:0000256" key="1">
    <source>
        <dbReference type="ARBA" id="ARBA00005519"/>
    </source>
</evidence>
<protein>
    <recommendedName>
        <fullName evidence="6">Endo-1,4-beta-glucanase</fullName>
    </recommendedName>
</protein>
<keyword evidence="2" id="KW-0624">Polysaccharide degradation</keyword>
<dbReference type="Pfam" id="PF01670">
    <property type="entry name" value="Glyco_hydro_12"/>
    <property type="match status" value="1"/>
</dbReference>
<keyword evidence="2" id="KW-0326">Glycosidase</keyword>
<name>A0ABV8FS06_9ACTN</name>
<dbReference type="Proteomes" id="UP001595847">
    <property type="component" value="Unassembled WGS sequence"/>
</dbReference>
<comment type="similarity">
    <text evidence="1 2">Belongs to the glycosyl hydrolase 12 (cellulase H) family.</text>
</comment>
<keyword evidence="5" id="KW-1185">Reference proteome</keyword>
<dbReference type="InterPro" id="IPR013319">
    <property type="entry name" value="GH11/12"/>
</dbReference>
<proteinExistence type="inferred from homology"/>
<dbReference type="SUPFAM" id="SSF49899">
    <property type="entry name" value="Concanavalin A-like lectins/glucanases"/>
    <property type="match status" value="1"/>
</dbReference>
<keyword evidence="2" id="KW-0378">Hydrolase</keyword>
<comment type="caution">
    <text evidence="4">The sequence shown here is derived from an EMBL/GenBank/DDBJ whole genome shotgun (WGS) entry which is preliminary data.</text>
</comment>
<evidence type="ECO:0000313" key="5">
    <source>
        <dbReference type="Proteomes" id="UP001595847"/>
    </source>
</evidence>
<feature type="chain" id="PRO_5046123893" description="Endo-1,4-beta-glucanase" evidence="3">
    <location>
        <begin position="35"/>
        <end position="280"/>
    </location>
</feature>
<evidence type="ECO:0008006" key="6">
    <source>
        <dbReference type="Google" id="ProtNLM"/>
    </source>
</evidence>
<evidence type="ECO:0000256" key="3">
    <source>
        <dbReference type="SAM" id="SignalP"/>
    </source>
</evidence>
<evidence type="ECO:0000256" key="2">
    <source>
        <dbReference type="RuleBase" id="RU361163"/>
    </source>
</evidence>
<sequence>MIISEKRDPRRRAAWTRRTTAVAAGVALASGALAAPAAADAPVAPLAAPLAETCEAFGTIDQGSYWINNNLWGQDAGTGSQCIEDTFTDGDTIGWRTEWQWEGGPSSVKSFSSSVLGWHWGWRNSDTGLPVQLSAGTSIPSSWEYDVQPDDPGTMNVAYDLWLHEIPNPGSTDDPTDEIMIWPYTSGGAGPIGQRIDTVTVDGQEWDLYQGQIPDAWNVYSFVRTSNTESLDIDIASFTGHLVDRGLLAETKYLSSVQAGTEVFTGQGALETLSYSAVVG</sequence>
<dbReference type="RefSeq" id="WP_378535740.1">
    <property type="nucleotide sequence ID" value="NZ_JBHSBH010000012.1"/>
</dbReference>
<dbReference type="PANTHER" id="PTHR34002">
    <property type="entry name" value="BLR1656 PROTEIN"/>
    <property type="match status" value="1"/>
</dbReference>
<dbReference type="PANTHER" id="PTHR34002:SF9">
    <property type="entry name" value="XYLOGLUCAN-SPECIFIC ENDO-BETA-1,4-GLUCANASE A"/>
    <property type="match status" value="1"/>
</dbReference>
<reference evidence="5" key="1">
    <citation type="journal article" date="2019" name="Int. J. Syst. Evol. Microbiol.">
        <title>The Global Catalogue of Microorganisms (GCM) 10K type strain sequencing project: providing services to taxonomists for standard genome sequencing and annotation.</title>
        <authorList>
            <consortium name="The Broad Institute Genomics Platform"/>
            <consortium name="The Broad Institute Genome Sequencing Center for Infectious Disease"/>
            <person name="Wu L."/>
            <person name="Ma J."/>
        </authorList>
    </citation>
    <scope>NUCLEOTIDE SEQUENCE [LARGE SCALE GENOMIC DNA]</scope>
    <source>
        <strain evidence="5">TBRC 1826</strain>
    </source>
</reference>
<gene>
    <name evidence="4" type="ORF">ACFOVU_19695</name>
</gene>
<dbReference type="InterPro" id="IPR002594">
    <property type="entry name" value="GH12"/>
</dbReference>
<keyword evidence="3" id="KW-0732">Signal</keyword>
<evidence type="ECO:0000313" key="4">
    <source>
        <dbReference type="EMBL" id="MFC3998159.1"/>
    </source>
</evidence>
<feature type="signal peptide" evidence="3">
    <location>
        <begin position="1"/>
        <end position="34"/>
    </location>
</feature>
<dbReference type="Gene3D" id="2.60.120.180">
    <property type="match status" value="1"/>
</dbReference>
<dbReference type="InterPro" id="IPR013320">
    <property type="entry name" value="ConA-like_dom_sf"/>
</dbReference>